<comment type="caution">
    <text evidence="2">The sequence shown here is derived from an EMBL/GenBank/DDBJ whole genome shotgun (WGS) entry which is preliminary data.</text>
</comment>
<sequence length="396" mass="45153">MLRAFLPETSFKNWLAGILLLLSTGAFAQYPDREPVRVTSFNTLSSGWLVNEGRANRLVPYVKGGHEERRAFYQWLAIKRDQPFEISFPATNGLCLFLDNRLIFRADSSANYTIDLTSIIPLPKPEGKYLFAVWSPNALPNLAGFQNYLPEEKYDPLYASQTVNLKNKPRLLPNQNAFIIFLLLIGVIYGSLRTSFPVDFNSVFRVGSLFRKTPPEEGFLAKPIGSWSSFLFITAFSLSFSLLIVAIHANIQNSFIFNRVFWLSESDITARIFSDAVLILGFIFLKYVFLRIMAYIFDVGGVVLLQYREFLRSILFMGMFLPFVMMLYLAFNHTHPGVVLWISTLAVSTLLVITTVRIINTLNKKVPLLNLHLFSYICATEIIPLSVMLKLIVFNY</sequence>
<keyword evidence="1" id="KW-1133">Transmembrane helix</keyword>
<name>A0A5N1IQ95_9BACT</name>
<protein>
    <submittedName>
        <fullName evidence="2">DUF4271 domain-containing protein</fullName>
    </submittedName>
</protein>
<evidence type="ECO:0000256" key="1">
    <source>
        <dbReference type="SAM" id="Phobius"/>
    </source>
</evidence>
<feature type="transmembrane region" description="Helical" evidence="1">
    <location>
        <begin position="177"/>
        <end position="196"/>
    </location>
</feature>
<dbReference type="Proteomes" id="UP000326570">
    <property type="component" value="Unassembled WGS sequence"/>
</dbReference>
<keyword evidence="1" id="KW-0472">Membrane</keyword>
<gene>
    <name evidence="2" type="ORF">F0P94_14115</name>
</gene>
<dbReference type="InterPro" id="IPR025367">
    <property type="entry name" value="DUF4271"/>
</dbReference>
<dbReference type="RefSeq" id="WP_150904537.1">
    <property type="nucleotide sequence ID" value="NZ_VTWT01000007.1"/>
</dbReference>
<feature type="transmembrane region" description="Helical" evidence="1">
    <location>
        <begin position="371"/>
        <end position="393"/>
    </location>
</feature>
<dbReference type="EMBL" id="VTWT01000007">
    <property type="protein sequence ID" value="KAA9331928.1"/>
    <property type="molecule type" value="Genomic_DNA"/>
</dbReference>
<organism evidence="2 3">
    <name type="scientific">Adhaeribacter soli</name>
    <dbReference type="NCBI Taxonomy" id="2607655"/>
    <lineage>
        <taxon>Bacteria</taxon>
        <taxon>Pseudomonadati</taxon>
        <taxon>Bacteroidota</taxon>
        <taxon>Cytophagia</taxon>
        <taxon>Cytophagales</taxon>
        <taxon>Hymenobacteraceae</taxon>
        <taxon>Adhaeribacter</taxon>
    </lineage>
</organism>
<feature type="transmembrane region" description="Helical" evidence="1">
    <location>
        <begin position="310"/>
        <end position="331"/>
    </location>
</feature>
<keyword evidence="1" id="KW-0812">Transmembrane</keyword>
<evidence type="ECO:0000313" key="2">
    <source>
        <dbReference type="EMBL" id="KAA9331928.1"/>
    </source>
</evidence>
<feature type="transmembrane region" description="Helical" evidence="1">
    <location>
        <begin position="337"/>
        <end position="359"/>
    </location>
</feature>
<feature type="transmembrane region" description="Helical" evidence="1">
    <location>
        <begin position="230"/>
        <end position="248"/>
    </location>
</feature>
<feature type="transmembrane region" description="Helical" evidence="1">
    <location>
        <begin position="268"/>
        <end position="289"/>
    </location>
</feature>
<proteinExistence type="predicted"/>
<keyword evidence="3" id="KW-1185">Reference proteome</keyword>
<reference evidence="2 3" key="1">
    <citation type="submission" date="2019-09" db="EMBL/GenBank/DDBJ databases">
        <title>Genome sequence of Adhaeribacter sp. M2.</title>
        <authorList>
            <person name="Srinivasan S."/>
        </authorList>
    </citation>
    <scope>NUCLEOTIDE SEQUENCE [LARGE SCALE GENOMIC DNA]</scope>
    <source>
        <strain evidence="2 3">M2</strain>
    </source>
</reference>
<dbReference type="Pfam" id="PF14093">
    <property type="entry name" value="DUF4271"/>
    <property type="match status" value="1"/>
</dbReference>
<dbReference type="AlphaFoldDB" id="A0A5N1IQ95"/>
<evidence type="ECO:0000313" key="3">
    <source>
        <dbReference type="Proteomes" id="UP000326570"/>
    </source>
</evidence>
<accession>A0A5N1IQ95</accession>